<dbReference type="GO" id="GO:0016209">
    <property type="term" value="F:antioxidant activity"/>
    <property type="evidence" value="ECO:0007669"/>
    <property type="project" value="InterPro"/>
</dbReference>
<dbReference type="Pfam" id="PF00578">
    <property type="entry name" value="AhpC-TSA"/>
    <property type="match status" value="1"/>
</dbReference>
<gene>
    <name evidence="6" type="ORF">E0F88_16375</name>
</gene>
<feature type="domain" description="Thioredoxin" evidence="5">
    <location>
        <begin position="382"/>
        <end position="531"/>
    </location>
</feature>
<accession>A0A4R5DRS6</accession>
<proteinExistence type="predicted"/>
<dbReference type="GO" id="GO:0017004">
    <property type="term" value="P:cytochrome complex assembly"/>
    <property type="evidence" value="ECO:0007669"/>
    <property type="project" value="UniProtKB-KW"/>
</dbReference>
<protein>
    <submittedName>
        <fullName evidence="6">TlpA family protein disulfide reductase</fullName>
    </submittedName>
</protein>
<evidence type="ECO:0000313" key="7">
    <source>
        <dbReference type="Proteomes" id="UP000294850"/>
    </source>
</evidence>
<dbReference type="InterPro" id="IPR013766">
    <property type="entry name" value="Thioredoxin_domain"/>
</dbReference>
<evidence type="ECO:0000256" key="2">
    <source>
        <dbReference type="ARBA" id="ARBA00022748"/>
    </source>
</evidence>
<sequence length="533" mass="61059">MSTNTFFPSRIRRYSLVMCSKTTDNQLKTRSMKKAMMFSMALLSGIALAMGQPVKQSTIDITVRFAPNQPGDTLYLSCNPYFFSFMGDLNSNLIKSVVGRDGTCHFKVPVQQPSGRFTVSKRFDLDTNLIPNGKMKTMNALINNFFWDAGDQLVVDVKKYASSGRNQISPNYDFHYSFSGRGALKNNIRFKVDSAYFHQDFVYGFFEHPFTDNFQYNDVCVNRIKAAVPVVEHYKASLDEFYYGVIKAEFFYRDAGARFRHMRYFFEKNIKGNQQARQQFLKKYEQSLAEHFSGSEDPNSVEYVNFLNQKAAFADFLVHGDSNTDRIIESLMADYRSVTKDRVVTLALEGKASANFNVLLDSALAFARDPASRMRLEKLKMRKSGIEPFPFKLPDQTGKYVKLEDFRGKFVFVDFWFTGCGGCTGYYQKVLSKIEHLFDPRDIAFVTISTDTGKALWLKSIKSGKYVSQQSVNLFTEGKGDKHPAIEHYKFNSYPSFLLIDRQGKIMAFNTEELAKRDPDNLTRVLRAAIEKK</sequence>
<reference evidence="6 7" key="1">
    <citation type="submission" date="2019-03" db="EMBL/GenBank/DDBJ databases">
        <title>Dyadobacter AR-3-6 sp. nov., isolated from arctic soil.</title>
        <authorList>
            <person name="Chaudhary D.K."/>
        </authorList>
    </citation>
    <scope>NUCLEOTIDE SEQUENCE [LARGE SCALE GENOMIC DNA]</scope>
    <source>
        <strain evidence="6 7">AR-3-6</strain>
    </source>
</reference>
<dbReference type="OrthoDB" id="9815205at2"/>
<dbReference type="InterPro" id="IPR036249">
    <property type="entry name" value="Thioredoxin-like_sf"/>
</dbReference>
<dbReference type="GO" id="GO:0030313">
    <property type="term" value="C:cell envelope"/>
    <property type="evidence" value="ECO:0007669"/>
    <property type="project" value="UniProtKB-SubCell"/>
</dbReference>
<evidence type="ECO:0000256" key="3">
    <source>
        <dbReference type="ARBA" id="ARBA00023157"/>
    </source>
</evidence>
<evidence type="ECO:0000313" key="6">
    <source>
        <dbReference type="EMBL" id="TDE14761.1"/>
    </source>
</evidence>
<comment type="subcellular location">
    <subcellularLocation>
        <location evidence="1">Cell envelope</location>
    </subcellularLocation>
</comment>
<comment type="caution">
    <text evidence="6">The sequence shown here is derived from an EMBL/GenBank/DDBJ whole genome shotgun (WGS) entry which is preliminary data.</text>
</comment>
<organism evidence="6 7">
    <name type="scientific">Dyadobacter psychrotolerans</name>
    <dbReference type="NCBI Taxonomy" id="2541721"/>
    <lineage>
        <taxon>Bacteria</taxon>
        <taxon>Pseudomonadati</taxon>
        <taxon>Bacteroidota</taxon>
        <taxon>Cytophagia</taxon>
        <taxon>Cytophagales</taxon>
        <taxon>Spirosomataceae</taxon>
        <taxon>Dyadobacter</taxon>
    </lineage>
</organism>
<dbReference type="CDD" id="cd02966">
    <property type="entry name" value="TlpA_like_family"/>
    <property type="match status" value="1"/>
</dbReference>
<dbReference type="GO" id="GO:0016491">
    <property type="term" value="F:oxidoreductase activity"/>
    <property type="evidence" value="ECO:0007669"/>
    <property type="project" value="InterPro"/>
</dbReference>
<dbReference type="AlphaFoldDB" id="A0A4R5DRS6"/>
<keyword evidence="3" id="KW-1015">Disulfide bond</keyword>
<dbReference type="PANTHER" id="PTHR42852:SF6">
    <property type="entry name" value="THIOL:DISULFIDE INTERCHANGE PROTEIN DSBE"/>
    <property type="match status" value="1"/>
</dbReference>
<keyword evidence="7" id="KW-1185">Reference proteome</keyword>
<evidence type="ECO:0000256" key="4">
    <source>
        <dbReference type="ARBA" id="ARBA00023284"/>
    </source>
</evidence>
<dbReference type="Proteomes" id="UP000294850">
    <property type="component" value="Unassembled WGS sequence"/>
</dbReference>
<dbReference type="InterPro" id="IPR000866">
    <property type="entry name" value="AhpC/TSA"/>
</dbReference>
<evidence type="ECO:0000259" key="5">
    <source>
        <dbReference type="PROSITE" id="PS51352"/>
    </source>
</evidence>
<dbReference type="SUPFAM" id="SSF52833">
    <property type="entry name" value="Thioredoxin-like"/>
    <property type="match status" value="1"/>
</dbReference>
<dbReference type="PANTHER" id="PTHR42852">
    <property type="entry name" value="THIOL:DISULFIDE INTERCHANGE PROTEIN DSBE"/>
    <property type="match status" value="1"/>
</dbReference>
<evidence type="ECO:0000256" key="1">
    <source>
        <dbReference type="ARBA" id="ARBA00004196"/>
    </source>
</evidence>
<dbReference type="EMBL" id="SMFL01000005">
    <property type="protein sequence ID" value="TDE14761.1"/>
    <property type="molecule type" value="Genomic_DNA"/>
</dbReference>
<dbReference type="PROSITE" id="PS51352">
    <property type="entry name" value="THIOREDOXIN_2"/>
    <property type="match status" value="1"/>
</dbReference>
<dbReference type="InterPro" id="IPR050553">
    <property type="entry name" value="Thioredoxin_ResA/DsbE_sf"/>
</dbReference>
<keyword evidence="2" id="KW-0201">Cytochrome c-type biogenesis</keyword>
<keyword evidence="4" id="KW-0676">Redox-active center</keyword>
<name>A0A4R5DRS6_9BACT</name>
<dbReference type="Gene3D" id="3.40.30.10">
    <property type="entry name" value="Glutaredoxin"/>
    <property type="match status" value="1"/>
</dbReference>